<dbReference type="EMBL" id="FNAS01000003">
    <property type="protein sequence ID" value="SDE10640.1"/>
    <property type="molecule type" value="Genomic_DNA"/>
</dbReference>
<name>A0A1G7A766_9FLAO</name>
<dbReference type="RefSeq" id="WP_092735995.1">
    <property type="nucleotide sequence ID" value="NZ_FNAS01000003.1"/>
</dbReference>
<accession>A0A1G7A766</accession>
<sequence length="240" mass="28546">MEINNIVNGLKHLSEGLFKPEEWINWWEQNDNLVKLFLPPRWYLKIKPKMSQGLVGATLISQNAAREYLKSINQPYNESPHINYAEEYRKQIDLISLEYDKCNLNDFDSKFFRLKQTYPVFFVSMKKHLSKNDIVENNLAEDNLASSYFYRLLHEDVLTFFYCISQLKMENTFIGVNMLELRGEYIKIGELWLNSDGDELYIRPHESAVYFHDIGKNEMYILNNSFYLFVENDLSKFISK</sequence>
<keyword evidence="2" id="KW-1185">Reference proteome</keyword>
<organism evidence="1 2">
    <name type="scientific">Riemerella columbipharyngis</name>
    <dbReference type="NCBI Taxonomy" id="1071918"/>
    <lineage>
        <taxon>Bacteria</taxon>
        <taxon>Pseudomonadati</taxon>
        <taxon>Bacteroidota</taxon>
        <taxon>Flavobacteriia</taxon>
        <taxon>Flavobacteriales</taxon>
        <taxon>Weeksellaceae</taxon>
        <taxon>Riemerella</taxon>
    </lineage>
</organism>
<evidence type="ECO:0000313" key="2">
    <source>
        <dbReference type="Proteomes" id="UP000198517"/>
    </source>
</evidence>
<protein>
    <submittedName>
        <fullName evidence="1">Uncharacterized protein</fullName>
    </submittedName>
</protein>
<dbReference type="AlphaFoldDB" id="A0A1G7A766"/>
<proteinExistence type="predicted"/>
<dbReference type="Proteomes" id="UP000198517">
    <property type="component" value="Unassembled WGS sequence"/>
</dbReference>
<evidence type="ECO:0000313" key="1">
    <source>
        <dbReference type="EMBL" id="SDE10640.1"/>
    </source>
</evidence>
<dbReference type="STRING" id="1071918.SAMN05421544_10377"/>
<dbReference type="OrthoDB" id="1147321at2"/>
<reference evidence="1 2" key="1">
    <citation type="submission" date="2016-10" db="EMBL/GenBank/DDBJ databases">
        <authorList>
            <person name="de Groot N.N."/>
        </authorList>
    </citation>
    <scope>NUCLEOTIDE SEQUENCE [LARGE SCALE GENOMIC DNA]</scope>
    <source>
        <strain evidence="1 2">DSM 24015</strain>
    </source>
</reference>
<gene>
    <name evidence="1" type="ORF">SAMN05421544_10377</name>
</gene>